<protein>
    <submittedName>
        <fullName evidence="2">Uncharacterized protein</fullName>
    </submittedName>
</protein>
<proteinExistence type="predicted"/>
<gene>
    <name evidence="2" type="ORF">B0703_06030</name>
</gene>
<dbReference type="AlphaFoldDB" id="A0AAF0VCB4"/>
<evidence type="ECO:0000256" key="1">
    <source>
        <dbReference type="SAM" id="Phobius"/>
    </source>
</evidence>
<evidence type="ECO:0000313" key="3">
    <source>
        <dbReference type="Proteomes" id="UP000193179"/>
    </source>
</evidence>
<keyword evidence="1" id="KW-1133">Transmembrane helix</keyword>
<dbReference type="EMBL" id="CP133648">
    <property type="protein sequence ID" value="WNE84569.1"/>
    <property type="molecule type" value="Genomic_DNA"/>
</dbReference>
<reference evidence="2" key="1">
    <citation type="journal article" date="2016" name="Sci. Rep.">
        <title>Evaluation of genetic diversity among strains of the human gut commensal Bifidobacterium adolescentis.</title>
        <authorList>
            <person name="Duranti S."/>
            <person name="Milani C."/>
            <person name="Lugli G.A."/>
            <person name="Mancabelli L."/>
            <person name="Turroni F."/>
            <person name="Ferrario C."/>
            <person name="Mangifesta M."/>
            <person name="Viappiani A."/>
            <person name="Sanchez B."/>
            <person name="Margolles A."/>
            <person name="van Sinderen D."/>
            <person name="Ventura M."/>
        </authorList>
    </citation>
    <scope>NUCLEOTIDE SEQUENCE</scope>
    <source>
        <strain evidence="2">703B</strain>
    </source>
</reference>
<keyword evidence="1" id="KW-0472">Membrane</keyword>
<sequence length="69" mass="7627">MMDKTRVALTAISCITVVLILFICGMSPNIDKKTNAGFQMETVKTGDVTWACLKHNREYIGCSTVETVK</sequence>
<accession>A0AAF0VCB4</accession>
<keyword evidence="1" id="KW-0812">Transmembrane</keyword>
<dbReference type="Proteomes" id="UP000193179">
    <property type="component" value="Chromosome"/>
</dbReference>
<feature type="transmembrane region" description="Helical" evidence="1">
    <location>
        <begin position="6"/>
        <end position="24"/>
    </location>
</feature>
<name>A0AAF0VCB4_BIFAD</name>
<dbReference type="RefSeq" id="WP_143239880.1">
    <property type="nucleotide sequence ID" value="NZ_CP133648.1"/>
</dbReference>
<organism evidence="2 3">
    <name type="scientific">Bifidobacterium adolescentis</name>
    <dbReference type="NCBI Taxonomy" id="1680"/>
    <lineage>
        <taxon>Bacteria</taxon>
        <taxon>Bacillati</taxon>
        <taxon>Actinomycetota</taxon>
        <taxon>Actinomycetes</taxon>
        <taxon>Bifidobacteriales</taxon>
        <taxon>Bifidobacteriaceae</taxon>
        <taxon>Bifidobacterium</taxon>
    </lineage>
</organism>
<evidence type="ECO:0000313" key="2">
    <source>
        <dbReference type="EMBL" id="WNE84569.1"/>
    </source>
</evidence>
<reference evidence="2" key="2">
    <citation type="submission" date="2023-09" db="EMBL/GenBank/DDBJ databases">
        <title>Ecological and genomic based identification of the Bifidobacterium adolescentis prototype of the healthy human gut microbiota.</title>
        <authorList>
            <person name="Lugli G.A."/>
            <person name="Argentini C."/>
            <person name="Tarracchini C."/>
            <person name="Fontana F."/>
            <person name="Alessandri G."/>
            <person name="Mancabelli L."/>
            <person name="Milani C."/>
            <person name="Turroni F."/>
            <person name="Ventura M."/>
        </authorList>
    </citation>
    <scope>NUCLEOTIDE SEQUENCE</scope>
    <source>
        <strain evidence="2">703B</strain>
    </source>
</reference>